<dbReference type="EMBL" id="JBHULU010000008">
    <property type="protein sequence ID" value="MFD2513344.1"/>
    <property type="molecule type" value="Genomic_DNA"/>
</dbReference>
<accession>A0ABW5II88</accession>
<feature type="transmembrane region" description="Helical" evidence="1">
    <location>
        <begin position="135"/>
        <end position="153"/>
    </location>
</feature>
<evidence type="ECO:0000313" key="2">
    <source>
        <dbReference type="EMBL" id="MFD2513344.1"/>
    </source>
</evidence>
<comment type="caution">
    <text evidence="2">The sequence shown here is derived from an EMBL/GenBank/DDBJ whole genome shotgun (WGS) entry which is preliminary data.</text>
</comment>
<keyword evidence="1" id="KW-0472">Membrane</keyword>
<gene>
    <name evidence="2" type="ORF">ACFSRY_05655</name>
</gene>
<dbReference type="Proteomes" id="UP001597544">
    <property type="component" value="Unassembled WGS sequence"/>
</dbReference>
<name>A0ABW5II88_9BACT</name>
<evidence type="ECO:0000313" key="3">
    <source>
        <dbReference type="Proteomes" id="UP001597544"/>
    </source>
</evidence>
<keyword evidence="3" id="KW-1185">Reference proteome</keyword>
<sequence length="167" mass="19467">MRKSFFTIIILLMVGLGTSFFIGSVPIVIFILGLLPMSFYKRGEPYQMITSFEVGSNRFLLNKIKWQVLIFTILCVPLIAVFIVFHQDRWFIPVVEYLIFVSVHVYMILTKYAFYEPNSRSSAVQTFGTVGATGVIFPVFIPLVWLLSIRFYFKARRNLNFYLDDFN</sequence>
<evidence type="ECO:0000256" key="1">
    <source>
        <dbReference type="SAM" id="Phobius"/>
    </source>
</evidence>
<keyword evidence="1" id="KW-0812">Transmembrane</keyword>
<feature type="transmembrane region" description="Helical" evidence="1">
    <location>
        <begin position="97"/>
        <end position="115"/>
    </location>
</feature>
<dbReference type="RefSeq" id="WP_377503925.1">
    <property type="nucleotide sequence ID" value="NZ_JBHULU010000008.1"/>
</dbReference>
<evidence type="ECO:0008006" key="4">
    <source>
        <dbReference type="Google" id="ProtNLM"/>
    </source>
</evidence>
<organism evidence="2 3">
    <name type="scientific">Pontibacter locisalis</name>
    <dbReference type="NCBI Taxonomy" id="1719035"/>
    <lineage>
        <taxon>Bacteria</taxon>
        <taxon>Pseudomonadati</taxon>
        <taxon>Bacteroidota</taxon>
        <taxon>Cytophagia</taxon>
        <taxon>Cytophagales</taxon>
        <taxon>Hymenobacteraceae</taxon>
        <taxon>Pontibacter</taxon>
    </lineage>
</organism>
<reference evidence="3" key="1">
    <citation type="journal article" date="2019" name="Int. J. Syst. Evol. Microbiol.">
        <title>The Global Catalogue of Microorganisms (GCM) 10K type strain sequencing project: providing services to taxonomists for standard genome sequencing and annotation.</title>
        <authorList>
            <consortium name="The Broad Institute Genomics Platform"/>
            <consortium name="The Broad Institute Genome Sequencing Center for Infectious Disease"/>
            <person name="Wu L."/>
            <person name="Ma J."/>
        </authorList>
    </citation>
    <scope>NUCLEOTIDE SEQUENCE [LARGE SCALE GENOMIC DNA]</scope>
    <source>
        <strain evidence="3">KCTC 42498</strain>
    </source>
</reference>
<feature type="transmembrane region" description="Helical" evidence="1">
    <location>
        <begin position="7"/>
        <end position="35"/>
    </location>
</feature>
<protein>
    <recommendedName>
        <fullName evidence="4">DUF454 domain-containing protein</fullName>
    </recommendedName>
</protein>
<feature type="transmembrane region" description="Helical" evidence="1">
    <location>
        <begin position="66"/>
        <end position="85"/>
    </location>
</feature>
<proteinExistence type="predicted"/>
<keyword evidence="1" id="KW-1133">Transmembrane helix</keyword>